<sequence length="84" mass="9835">MEKFWILILVAFFVTNSLDKAESVEELEELPLQTFDELCVEECLDKLNSMQLISLHKLNQIRLIRILLSQSLITLIMPKMVKNE</sequence>
<name>A0A914GSL1_GLORO</name>
<dbReference type="AlphaFoldDB" id="A0A914GSL1"/>
<feature type="chain" id="PRO_5036804492" evidence="1">
    <location>
        <begin position="24"/>
        <end position="84"/>
    </location>
</feature>
<dbReference type="Proteomes" id="UP000887572">
    <property type="component" value="Unplaced"/>
</dbReference>
<accession>A0A914GSL1</accession>
<evidence type="ECO:0000256" key="1">
    <source>
        <dbReference type="SAM" id="SignalP"/>
    </source>
</evidence>
<protein>
    <submittedName>
        <fullName evidence="3">Uncharacterized protein</fullName>
    </submittedName>
</protein>
<proteinExistence type="predicted"/>
<evidence type="ECO:0000313" key="2">
    <source>
        <dbReference type="Proteomes" id="UP000887572"/>
    </source>
</evidence>
<keyword evidence="1" id="KW-0732">Signal</keyword>
<dbReference type="WBParaSite" id="Gr19_v10_g10833.t1">
    <property type="protein sequence ID" value="Gr19_v10_g10833.t1"/>
    <property type="gene ID" value="Gr19_v10_g10833"/>
</dbReference>
<reference evidence="3" key="1">
    <citation type="submission" date="2022-11" db="UniProtKB">
        <authorList>
            <consortium name="WormBaseParasite"/>
        </authorList>
    </citation>
    <scope>IDENTIFICATION</scope>
</reference>
<keyword evidence="2" id="KW-1185">Reference proteome</keyword>
<evidence type="ECO:0000313" key="3">
    <source>
        <dbReference type="WBParaSite" id="Gr19_v10_g10833.t1"/>
    </source>
</evidence>
<organism evidence="2 3">
    <name type="scientific">Globodera rostochiensis</name>
    <name type="common">Golden nematode worm</name>
    <name type="synonym">Heterodera rostochiensis</name>
    <dbReference type="NCBI Taxonomy" id="31243"/>
    <lineage>
        <taxon>Eukaryota</taxon>
        <taxon>Metazoa</taxon>
        <taxon>Ecdysozoa</taxon>
        <taxon>Nematoda</taxon>
        <taxon>Chromadorea</taxon>
        <taxon>Rhabditida</taxon>
        <taxon>Tylenchina</taxon>
        <taxon>Tylenchomorpha</taxon>
        <taxon>Tylenchoidea</taxon>
        <taxon>Heteroderidae</taxon>
        <taxon>Heteroderinae</taxon>
        <taxon>Globodera</taxon>
    </lineage>
</organism>
<feature type="signal peptide" evidence="1">
    <location>
        <begin position="1"/>
        <end position="23"/>
    </location>
</feature>